<feature type="binding site" evidence="10">
    <location>
        <position position="76"/>
    </location>
    <ligand>
        <name>ATP</name>
        <dbReference type="ChEBI" id="CHEBI:30616"/>
    </ligand>
</feature>
<evidence type="ECO:0000313" key="17">
    <source>
        <dbReference type="Proteomes" id="UP000005666"/>
    </source>
</evidence>
<dbReference type="InterPro" id="IPR033127">
    <property type="entry name" value="UBQ-activ_enz_E1_Cys_AS"/>
</dbReference>
<dbReference type="EMBL" id="HE612865">
    <property type="protein sequence ID" value="CCE65097.1"/>
    <property type="molecule type" value="Genomic_DNA"/>
</dbReference>
<dbReference type="GO" id="GO:0005524">
    <property type="term" value="F:ATP binding"/>
    <property type="evidence" value="ECO:0007669"/>
    <property type="project" value="UniProtKB-UniRule"/>
</dbReference>
<keyword evidence="4 8" id="KW-0547">Nucleotide-binding</keyword>
<sequence length="642" mass="72788">MGRHANVIKIVGEENFQKIRTSKILLIGAGGIGSELLKDLILISFGEIHLVDLDTIDLSNLNRQFLFRHNDIKKAKSDTAIKAVSHFSDSKLVSFFGNIMNTEQFPIHWFSNYDIIFNALDNLPARRYVNKISQFLGMPLMESGTSGFDGYIQPIIPSLTECFDCTKKETPKTFPVCTIRSTPNQPIHCIVWAKNFLFNQLFTNQQTENSDNEKSDGSEKDWGTTDEKEIERIKQETSELVDLQNIVIENNPNKIINILEKLFINDIEKLLLIENLWTNTNLNNKKPTPISRKIINQMTTKKDEQDPPIFKQLDKTWSIDEQILKFIKITQTLMNRLQTEKSIEFDKDDNDTLEFVVTAANIRSYIFGIQMKSIFDSKQLAGNIIPAIATTNAIIAGLSSLSSLRVLNLLKYAELKDGKFTDLNMAFTSKASNFSQDRYLTNPKLATPSCKCSVCSMVVRGILKVSTEKLKTLKLIDLITLLSKTYGYTLSISVIDTKDQRLLADFDFDDLYEKSLHDLQISDGSILFISDEEDENDMVRKSMELYIDVDKDSTATNLIELPKIDVPLITVVTEASKEDITKPEITKLTTSGDEAIVILDDTEEPHHVDNKRPISESDDKNDSVHKKVKKVADDDDDVIELD</sequence>
<dbReference type="Pfam" id="PF00899">
    <property type="entry name" value="ThiF"/>
    <property type="match status" value="1"/>
</dbReference>
<feature type="binding site" evidence="11">
    <location>
        <position position="165"/>
    </location>
    <ligand>
        <name>Zn(2+)</name>
        <dbReference type="ChEBI" id="CHEBI:29105"/>
    </ligand>
</feature>
<dbReference type="PIRSF" id="PIRSF039133">
    <property type="entry name" value="SUMO_E1B"/>
    <property type="match status" value="1"/>
</dbReference>
<evidence type="ECO:0000256" key="8">
    <source>
        <dbReference type="PIRNR" id="PIRNR039133"/>
    </source>
</evidence>
<dbReference type="GeneID" id="11532968"/>
<dbReference type="OrthoDB" id="10255449at2759"/>
<dbReference type="Proteomes" id="UP000005666">
    <property type="component" value="Chromosome 10"/>
</dbReference>
<evidence type="ECO:0000256" key="7">
    <source>
        <dbReference type="ARBA" id="ARBA00022840"/>
    </source>
</evidence>
<evidence type="ECO:0000259" key="14">
    <source>
        <dbReference type="Pfam" id="PF00899"/>
    </source>
</evidence>
<evidence type="ECO:0000256" key="1">
    <source>
        <dbReference type="ARBA" id="ARBA00004718"/>
    </source>
</evidence>
<dbReference type="InterPro" id="IPR019572">
    <property type="entry name" value="UBA_E1_SCCH"/>
</dbReference>
<dbReference type="InterPro" id="IPR023318">
    <property type="entry name" value="Ub_act_enz_dom_a_sf"/>
</dbReference>
<keyword evidence="7 8" id="KW-0067">ATP-binding</keyword>
<feature type="binding site" evidence="11">
    <location>
        <position position="455"/>
    </location>
    <ligand>
        <name>Zn(2+)</name>
        <dbReference type="ChEBI" id="CHEBI:29105"/>
    </ligand>
</feature>
<evidence type="ECO:0000256" key="12">
    <source>
        <dbReference type="PROSITE-ProRule" id="PRU10132"/>
    </source>
</evidence>
<evidence type="ECO:0000313" key="16">
    <source>
        <dbReference type="EMBL" id="CCE65097.1"/>
    </source>
</evidence>
<reference evidence="16 17" key="1">
    <citation type="journal article" date="2011" name="Proc. Natl. Acad. Sci. U.S.A.">
        <title>Evolutionary erosion of yeast sex chromosomes by mating-type switching accidents.</title>
        <authorList>
            <person name="Gordon J.L."/>
            <person name="Armisen D."/>
            <person name="Proux-Wera E."/>
            <person name="Oheigeartaigh S.S."/>
            <person name="Byrne K.P."/>
            <person name="Wolfe K.H."/>
        </authorList>
    </citation>
    <scope>NUCLEOTIDE SEQUENCE [LARGE SCALE GENOMIC DNA]</scope>
    <source>
        <strain evidence="17">ATCC 24235 / CBS 4417 / NBRC 1672 / NRRL Y-8282 / UCD 70-5</strain>
    </source>
</reference>
<dbReference type="PROSITE" id="PS00865">
    <property type="entry name" value="UBIQUITIN_ACTIVAT_2"/>
    <property type="match status" value="1"/>
</dbReference>
<feature type="domain" description="Ubiquitin-activating enzyme SCCH" evidence="15">
    <location>
        <begin position="291"/>
        <end position="377"/>
    </location>
</feature>
<dbReference type="InterPro" id="IPR000594">
    <property type="entry name" value="ThiF_NAD_FAD-bd"/>
</dbReference>
<evidence type="ECO:0000256" key="3">
    <source>
        <dbReference type="ARBA" id="ARBA00022723"/>
    </source>
</evidence>
<dbReference type="PANTHER" id="PTHR10953">
    <property type="entry name" value="UBIQUITIN-ACTIVATING ENZYME E1"/>
    <property type="match status" value="1"/>
</dbReference>
<feature type="domain" description="THIF-type NAD/FAD binding fold" evidence="14">
    <location>
        <begin position="3"/>
        <end position="416"/>
    </location>
</feature>
<evidence type="ECO:0000256" key="2">
    <source>
        <dbReference type="ARBA" id="ARBA00005673"/>
    </source>
</evidence>
<feature type="binding site" evidence="10">
    <location>
        <begin position="121"/>
        <end position="126"/>
    </location>
    <ligand>
        <name>ATP</name>
        <dbReference type="ChEBI" id="CHEBI:30616"/>
    </ligand>
</feature>
<evidence type="ECO:0000256" key="5">
    <source>
        <dbReference type="ARBA" id="ARBA00022786"/>
    </source>
</evidence>
<dbReference type="Pfam" id="PF10585">
    <property type="entry name" value="UBA_E1_SCCH"/>
    <property type="match status" value="1"/>
</dbReference>
<dbReference type="HOGENOM" id="CLU_013325_7_3_1"/>
<comment type="subunit">
    <text evidence="8">Heterodimer.</text>
</comment>
<dbReference type="STRING" id="1071381.G8BZ05"/>
<dbReference type="Gene3D" id="3.10.290.20">
    <property type="entry name" value="Ubiquitin-like 2 activating enzyme e1b. Chain: B, domain 3"/>
    <property type="match status" value="1"/>
</dbReference>
<dbReference type="UniPathway" id="UPA00886"/>
<evidence type="ECO:0000256" key="10">
    <source>
        <dbReference type="PIRSR" id="PIRSR039133-2"/>
    </source>
</evidence>
<keyword evidence="17" id="KW-1185">Reference proteome</keyword>
<evidence type="ECO:0000259" key="15">
    <source>
        <dbReference type="Pfam" id="PF10585"/>
    </source>
</evidence>
<feature type="binding site" evidence="10">
    <location>
        <begin position="60"/>
        <end position="63"/>
    </location>
    <ligand>
        <name>ATP</name>
        <dbReference type="ChEBI" id="CHEBI:30616"/>
    </ligand>
</feature>
<feature type="binding site" evidence="11">
    <location>
        <position position="162"/>
    </location>
    <ligand>
        <name>Zn(2+)</name>
        <dbReference type="ChEBI" id="CHEBI:29105"/>
    </ligand>
</feature>
<dbReference type="OMA" id="PGKTECF"/>
<feature type="binding site" evidence="11">
    <location>
        <position position="452"/>
    </location>
    <ligand>
        <name>Zn(2+)</name>
        <dbReference type="ChEBI" id="CHEBI:29105"/>
    </ligand>
</feature>
<evidence type="ECO:0000256" key="11">
    <source>
        <dbReference type="PIRSR" id="PIRSR039133-3"/>
    </source>
</evidence>
<feature type="compositionally biased region" description="Basic and acidic residues" evidence="13">
    <location>
        <begin position="604"/>
        <end position="625"/>
    </location>
</feature>
<keyword evidence="6 8" id="KW-0862">Zinc</keyword>
<dbReference type="InterPro" id="IPR042449">
    <property type="entry name" value="Ub-E1_IAD_1"/>
</dbReference>
<comment type="pathway">
    <text evidence="1 8">Protein modification; protein sumoylation.</text>
</comment>
<dbReference type="KEGG" id="tpf:TPHA_0J02760"/>
<dbReference type="Gene3D" id="1.10.10.520">
    <property type="entry name" value="Ubiquitin activating enzymes (Uba3). Chain: B, domain 2"/>
    <property type="match status" value="1"/>
</dbReference>
<dbReference type="GO" id="GO:0016925">
    <property type="term" value="P:protein sumoylation"/>
    <property type="evidence" value="ECO:0007669"/>
    <property type="project" value="UniProtKB-UniRule"/>
</dbReference>
<dbReference type="SUPFAM" id="SSF69572">
    <property type="entry name" value="Activating enzymes of the ubiquitin-like proteins"/>
    <property type="match status" value="1"/>
</dbReference>
<feature type="region of interest" description="Disordered" evidence="13">
    <location>
        <begin position="599"/>
        <end position="642"/>
    </location>
</feature>
<evidence type="ECO:0000256" key="9">
    <source>
        <dbReference type="PIRSR" id="PIRSR039133-1"/>
    </source>
</evidence>
<dbReference type="GO" id="GO:0019948">
    <property type="term" value="F:SUMO activating enzyme activity"/>
    <property type="evidence" value="ECO:0007669"/>
    <property type="project" value="UniProtKB-UniRule"/>
</dbReference>
<protein>
    <recommendedName>
        <fullName evidence="8">Ubiquitin-activating enzyme E1-like</fullName>
    </recommendedName>
</protein>
<dbReference type="AlphaFoldDB" id="G8BZ05"/>
<feature type="active site" description="Glycyl thioester intermediate" evidence="9 12">
    <location>
        <position position="177"/>
    </location>
</feature>
<dbReference type="FunFam" id="3.50.50.80:FF:000002">
    <property type="entry name" value="SUMO-activating enzyme subunit 2"/>
    <property type="match status" value="1"/>
</dbReference>
<dbReference type="InterPro" id="IPR045886">
    <property type="entry name" value="ThiF/MoeB/HesA"/>
</dbReference>
<proteinExistence type="inferred from homology"/>
<keyword evidence="5 8" id="KW-0833">Ubl conjugation pathway</keyword>
<feature type="compositionally biased region" description="Basic and acidic residues" evidence="13">
    <location>
        <begin position="211"/>
        <end position="226"/>
    </location>
</feature>
<comment type="similarity">
    <text evidence="2 8">Belongs to the ubiquitin-activating E1 family.</text>
</comment>
<evidence type="ECO:0000256" key="4">
    <source>
        <dbReference type="ARBA" id="ARBA00022741"/>
    </source>
</evidence>
<feature type="binding site" evidence="10">
    <location>
        <position position="52"/>
    </location>
    <ligand>
        <name>ATP</name>
        <dbReference type="ChEBI" id="CHEBI:30616"/>
    </ligand>
</feature>
<dbReference type="RefSeq" id="XP_003687531.1">
    <property type="nucleotide sequence ID" value="XM_003687483.1"/>
</dbReference>
<dbReference type="InterPro" id="IPR030661">
    <property type="entry name" value="Uba2"/>
</dbReference>
<evidence type="ECO:0000256" key="13">
    <source>
        <dbReference type="SAM" id="MobiDB-lite"/>
    </source>
</evidence>
<dbReference type="Gene3D" id="3.50.50.80">
    <property type="entry name" value="Ubiquitin-activating enzyme E1, inactive adenylation domain, subdomain 1"/>
    <property type="match status" value="1"/>
</dbReference>
<dbReference type="PANTHER" id="PTHR10953:SF5">
    <property type="entry name" value="SUMO-ACTIVATING ENZYME SUBUNIT 2"/>
    <property type="match status" value="1"/>
</dbReference>
<gene>
    <name evidence="16" type="primary">TPHA0J02760</name>
    <name evidence="16" type="ordered locus">TPHA_0J02760</name>
</gene>
<feature type="binding site" evidence="10">
    <location>
        <begin position="28"/>
        <end position="33"/>
    </location>
    <ligand>
        <name>ATP</name>
        <dbReference type="ChEBI" id="CHEBI:30616"/>
    </ligand>
</feature>
<name>G8BZ05_TETPH</name>
<dbReference type="eggNOG" id="KOG2013">
    <property type="taxonomic scope" value="Eukaryota"/>
</dbReference>
<accession>G8BZ05</accession>
<keyword evidence="3 8" id="KW-0479">Metal-binding</keyword>
<evidence type="ECO:0000256" key="6">
    <source>
        <dbReference type="ARBA" id="ARBA00022833"/>
    </source>
</evidence>
<dbReference type="GO" id="GO:0031510">
    <property type="term" value="C:SUMO activating enzyme complex"/>
    <property type="evidence" value="ECO:0007669"/>
    <property type="project" value="UniProtKB-UniRule"/>
</dbReference>
<organism evidence="16 17">
    <name type="scientific">Tetrapisispora phaffii (strain ATCC 24235 / CBS 4417 / NBRC 1672 / NRRL Y-8282 / UCD 70-5)</name>
    <name type="common">Yeast</name>
    <name type="synonym">Fabospora phaffii</name>
    <dbReference type="NCBI Taxonomy" id="1071381"/>
    <lineage>
        <taxon>Eukaryota</taxon>
        <taxon>Fungi</taxon>
        <taxon>Dikarya</taxon>
        <taxon>Ascomycota</taxon>
        <taxon>Saccharomycotina</taxon>
        <taxon>Saccharomycetes</taxon>
        <taxon>Saccharomycetales</taxon>
        <taxon>Saccharomycetaceae</taxon>
        <taxon>Tetrapisispora</taxon>
    </lineage>
</organism>
<dbReference type="GO" id="GO:0046872">
    <property type="term" value="F:metal ion binding"/>
    <property type="evidence" value="ECO:0007669"/>
    <property type="project" value="UniProtKB-KW"/>
</dbReference>
<feature type="region of interest" description="Disordered" evidence="13">
    <location>
        <begin position="207"/>
        <end position="226"/>
    </location>
</feature>
<feature type="compositionally biased region" description="Acidic residues" evidence="13">
    <location>
        <begin position="633"/>
        <end position="642"/>
    </location>
</feature>
<dbReference type="InterPro" id="IPR035985">
    <property type="entry name" value="Ubiquitin-activating_enz"/>
</dbReference>
<dbReference type="GO" id="GO:0005737">
    <property type="term" value="C:cytoplasm"/>
    <property type="evidence" value="ECO:0007669"/>
    <property type="project" value="TreeGrafter"/>
</dbReference>